<evidence type="ECO:0000313" key="1">
    <source>
        <dbReference type="EMBL" id="CAK7323098.1"/>
    </source>
</evidence>
<comment type="caution">
    <text evidence="1">The sequence shown here is derived from an EMBL/GenBank/DDBJ whole genome shotgun (WGS) entry which is preliminary data.</text>
</comment>
<evidence type="ECO:0000313" key="2">
    <source>
        <dbReference type="Proteomes" id="UP001314170"/>
    </source>
</evidence>
<gene>
    <name evidence="1" type="ORF">DCAF_LOCUS714</name>
</gene>
<organism evidence="1 2">
    <name type="scientific">Dovyalis caffra</name>
    <dbReference type="NCBI Taxonomy" id="77055"/>
    <lineage>
        <taxon>Eukaryota</taxon>
        <taxon>Viridiplantae</taxon>
        <taxon>Streptophyta</taxon>
        <taxon>Embryophyta</taxon>
        <taxon>Tracheophyta</taxon>
        <taxon>Spermatophyta</taxon>
        <taxon>Magnoliopsida</taxon>
        <taxon>eudicotyledons</taxon>
        <taxon>Gunneridae</taxon>
        <taxon>Pentapetalae</taxon>
        <taxon>rosids</taxon>
        <taxon>fabids</taxon>
        <taxon>Malpighiales</taxon>
        <taxon>Salicaceae</taxon>
        <taxon>Flacourtieae</taxon>
        <taxon>Dovyalis</taxon>
    </lineage>
</organism>
<sequence>MGVVPPKPFASQDRIIWSSASNGSYSTKSGYLLMTGCQYHVSTNSEFEMDL</sequence>
<name>A0AAV1QND9_9ROSI</name>
<dbReference type="Proteomes" id="UP001314170">
    <property type="component" value="Unassembled WGS sequence"/>
</dbReference>
<accession>A0AAV1QND9</accession>
<dbReference type="EMBL" id="CAWUPB010000059">
    <property type="protein sequence ID" value="CAK7323098.1"/>
    <property type="molecule type" value="Genomic_DNA"/>
</dbReference>
<protein>
    <submittedName>
        <fullName evidence="1">Uncharacterized protein</fullName>
    </submittedName>
</protein>
<proteinExistence type="predicted"/>
<feature type="non-terminal residue" evidence="1">
    <location>
        <position position="51"/>
    </location>
</feature>
<dbReference type="AlphaFoldDB" id="A0AAV1QND9"/>
<keyword evidence="2" id="KW-1185">Reference proteome</keyword>
<reference evidence="1 2" key="1">
    <citation type="submission" date="2024-01" db="EMBL/GenBank/DDBJ databases">
        <authorList>
            <person name="Waweru B."/>
        </authorList>
    </citation>
    <scope>NUCLEOTIDE SEQUENCE [LARGE SCALE GENOMIC DNA]</scope>
</reference>